<comment type="similarity">
    <text evidence="2 10">Belongs to the outer membrane factor (OMF) (TC 1.B.17) family.</text>
</comment>
<keyword evidence="4 10" id="KW-0812">Transmembrane</keyword>
<comment type="function">
    <text evidence="9">Could be involved in resistance to puromycin, acriflavine and tetraphenylarsonium chloride.</text>
</comment>
<keyword evidence="8 10" id="KW-0449">Lipoprotein</keyword>
<protein>
    <submittedName>
        <fullName evidence="11">Efflux transporter outer membrane subunit</fullName>
    </submittedName>
</protein>
<evidence type="ECO:0000256" key="3">
    <source>
        <dbReference type="ARBA" id="ARBA00022452"/>
    </source>
</evidence>
<evidence type="ECO:0000256" key="5">
    <source>
        <dbReference type="ARBA" id="ARBA00022729"/>
    </source>
</evidence>
<dbReference type="SUPFAM" id="SSF56954">
    <property type="entry name" value="Outer membrane efflux proteins (OEP)"/>
    <property type="match status" value="1"/>
</dbReference>
<reference evidence="11 12" key="1">
    <citation type="submission" date="2024-07" db="EMBL/GenBank/DDBJ databases">
        <title>Molecular mechanisms and environmental adaptations of flagellar loss and biofilm growth of Rhodanobacter under environmental stress.</title>
        <authorList>
            <person name="Chen M."/>
        </authorList>
    </citation>
    <scope>NUCLEOTIDE SEQUENCE [LARGE SCALE GENOMIC DNA]</scope>
    <source>
        <strain evidence="11 12">RS22</strain>
    </source>
</reference>
<name>A0ABV4AVR3_9GAMM</name>
<dbReference type="InterPro" id="IPR003423">
    <property type="entry name" value="OMP_efflux"/>
</dbReference>
<organism evidence="11 12">
    <name type="scientific">Rhodanobacter humi</name>
    <dbReference type="NCBI Taxonomy" id="1888173"/>
    <lineage>
        <taxon>Bacteria</taxon>
        <taxon>Pseudomonadati</taxon>
        <taxon>Pseudomonadota</taxon>
        <taxon>Gammaproteobacteria</taxon>
        <taxon>Lysobacterales</taxon>
        <taxon>Rhodanobacteraceae</taxon>
        <taxon>Rhodanobacter</taxon>
    </lineage>
</organism>
<comment type="subcellular location">
    <subcellularLocation>
        <location evidence="10">Cell outer membrane</location>
        <topology evidence="10">Lipid-anchor</topology>
    </subcellularLocation>
    <subcellularLocation>
        <location evidence="1">Membrane</location>
    </subcellularLocation>
</comment>
<evidence type="ECO:0000256" key="4">
    <source>
        <dbReference type="ARBA" id="ARBA00022692"/>
    </source>
</evidence>
<keyword evidence="3 10" id="KW-1134">Transmembrane beta strand</keyword>
<dbReference type="InterPro" id="IPR010131">
    <property type="entry name" value="MdtP/NodT-like"/>
</dbReference>
<keyword evidence="12" id="KW-1185">Reference proteome</keyword>
<dbReference type="Pfam" id="PF02321">
    <property type="entry name" value="OEP"/>
    <property type="match status" value="2"/>
</dbReference>
<evidence type="ECO:0000313" key="12">
    <source>
        <dbReference type="Proteomes" id="UP001562159"/>
    </source>
</evidence>
<keyword evidence="5" id="KW-0732">Signal</keyword>
<evidence type="ECO:0000256" key="2">
    <source>
        <dbReference type="ARBA" id="ARBA00007613"/>
    </source>
</evidence>
<keyword evidence="7 10" id="KW-0564">Palmitate</keyword>
<sequence>MFPFGRIPIPDRRCFRTTSAVLAVALLAACASPRGLRTQAVPVEVNALHVSRSLAVVRLSPAAWPSGKWWRDYGDPQLDALIGAALRDQPGLRVAEARVRAAGSLAAIAGAVGHPKVGAGAHSTRERFSDHGTVPPPVAGSWQTVNDVTVGAAWELDFWGRNRAAVDATLDREHAAEVDVQAARLMLTTAIARTYLRLDAAYAQRDLTGRTLVQREQILALTRKRVAAGLDSQLELTQAEAALPATREQVAAIDESIALLDNQLAALAGHGPDDGKAIQRPQLAAIGPINLPGNLPVELIGRRPDVIAERWRVEAAGRDIDVARAQFYPNVSLGAFVGLQRLGFDDFLDTGSRIMGVGPAISLPIFDGGRLRGNLGLHQAAYDAAVEAYNATVIGAVHDVVDQLVSLDAVARQRDEQAQALSLSEHAYELAQHRYRAGLASYLQVLSAETQVLAQRQQTLVLQTRGRELRLALIRALGGGYVPDATATPGLAHRR</sequence>
<evidence type="ECO:0000256" key="10">
    <source>
        <dbReference type="RuleBase" id="RU362097"/>
    </source>
</evidence>
<evidence type="ECO:0000313" key="11">
    <source>
        <dbReference type="EMBL" id="MEY2184256.1"/>
    </source>
</evidence>
<evidence type="ECO:0000256" key="9">
    <source>
        <dbReference type="ARBA" id="ARBA00037313"/>
    </source>
</evidence>
<evidence type="ECO:0000256" key="6">
    <source>
        <dbReference type="ARBA" id="ARBA00023136"/>
    </source>
</evidence>
<dbReference type="NCBIfam" id="TIGR01845">
    <property type="entry name" value="outer_NodT"/>
    <property type="match status" value="1"/>
</dbReference>
<dbReference type="PROSITE" id="PS51257">
    <property type="entry name" value="PROKAR_LIPOPROTEIN"/>
    <property type="match status" value="1"/>
</dbReference>
<dbReference type="Gene3D" id="1.20.1600.10">
    <property type="entry name" value="Outer membrane efflux proteins (OEP)"/>
    <property type="match status" value="1"/>
</dbReference>
<proteinExistence type="inferred from homology"/>
<accession>A0ABV4AVR3</accession>
<evidence type="ECO:0000256" key="7">
    <source>
        <dbReference type="ARBA" id="ARBA00023139"/>
    </source>
</evidence>
<evidence type="ECO:0000256" key="8">
    <source>
        <dbReference type="ARBA" id="ARBA00023288"/>
    </source>
</evidence>
<gene>
    <name evidence="11" type="ORF">AB7878_17725</name>
</gene>
<dbReference type="EMBL" id="JBGBPY010000001">
    <property type="protein sequence ID" value="MEY2184256.1"/>
    <property type="molecule type" value="Genomic_DNA"/>
</dbReference>
<comment type="caution">
    <text evidence="11">The sequence shown here is derived from an EMBL/GenBank/DDBJ whole genome shotgun (WGS) entry which is preliminary data.</text>
</comment>
<keyword evidence="6 10" id="KW-0472">Membrane</keyword>
<dbReference type="PANTHER" id="PTHR30203:SF20">
    <property type="entry name" value="MULTIDRUG RESISTANCE OUTER MEMBRANE PROTEIN MDTP-RELATED"/>
    <property type="match status" value="1"/>
</dbReference>
<dbReference type="PANTHER" id="PTHR30203">
    <property type="entry name" value="OUTER MEMBRANE CATION EFFLUX PROTEIN"/>
    <property type="match status" value="1"/>
</dbReference>
<dbReference type="Gene3D" id="2.20.200.10">
    <property type="entry name" value="Outer membrane efflux proteins (OEP)"/>
    <property type="match status" value="1"/>
</dbReference>
<evidence type="ECO:0000256" key="1">
    <source>
        <dbReference type="ARBA" id="ARBA00004370"/>
    </source>
</evidence>
<dbReference type="Proteomes" id="UP001562159">
    <property type="component" value="Unassembled WGS sequence"/>
</dbReference>